<sequence>MSEWVQGTVIENIHWTQNLFSLRINAPVDDFKAGQFTSLGLDIEGERTARPYSFLSAPGQQPIEFFFYTATDGVLSNAMVALEAGDEIFVKREANGFFTLDEVPSAKTLWLLGTGTGVAPYFSMLKTDEPWQRFERVVLVHAVRQQSDLRYQELIDELSQEYGERFVFQAFVSREDVDSAIKGRIPEAINSGELERSTGIAITAEDSQL</sequence>
<evidence type="ECO:0000256" key="1">
    <source>
        <dbReference type="ARBA" id="ARBA00001974"/>
    </source>
</evidence>
<protein>
    <recommendedName>
        <fullName evidence="3">ferredoxin--NADP(+) reductase</fullName>
        <ecNumber evidence="3">1.18.1.2</ecNumber>
    </recommendedName>
</protein>
<evidence type="ECO:0000256" key="5">
    <source>
        <dbReference type="ARBA" id="ARBA00022741"/>
    </source>
</evidence>
<dbReference type="GO" id="GO:0042167">
    <property type="term" value="P:heme catabolic process"/>
    <property type="evidence" value="ECO:0007669"/>
    <property type="project" value="TreeGrafter"/>
</dbReference>
<dbReference type="Gene3D" id="3.40.50.80">
    <property type="entry name" value="Nucleotide-binding domain of ferredoxin-NADP reductase (FNR) module"/>
    <property type="match status" value="1"/>
</dbReference>
<dbReference type="Pfam" id="PF00175">
    <property type="entry name" value="NAD_binding_1"/>
    <property type="match status" value="1"/>
</dbReference>
<dbReference type="PANTHER" id="PTHR47878">
    <property type="entry name" value="OXIDOREDUCTASE FAD/NAD(P)-BINDING DOMAIN PROTEIN"/>
    <property type="match status" value="1"/>
</dbReference>
<proteinExistence type="inferred from homology"/>
<evidence type="ECO:0000256" key="8">
    <source>
        <dbReference type="ARBA" id="ARBA00023002"/>
    </source>
</evidence>
<dbReference type="Proteomes" id="UP000052124">
    <property type="component" value="Unassembled WGS sequence"/>
</dbReference>
<comment type="cofactor">
    <cofactor evidence="1">
        <name>FAD</name>
        <dbReference type="ChEBI" id="CHEBI:57692"/>
    </cofactor>
</comment>
<dbReference type="EMBL" id="LIDH01000416">
    <property type="protein sequence ID" value="KRP36381.1"/>
    <property type="molecule type" value="Genomic_DNA"/>
</dbReference>
<evidence type="ECO:0000256" key="4">
    <source>
        <dbReference type="ARBA" id="ARBA00022630"/>
    </source>
</evidence>
<evidence type="ECO:0000313" key="12">
    <source>
        <dbReference type="Proteomes" id="UP000052124"/>
    </source>
</evidence>
<dbReference type="InterPro" id="IPR008333">
    <property type="entry name" value="Cbr1-like_FAD-bd_dom"/>
</dbReference>
<organism evidence="11 12">
    <name type="scientific">OM182 bacterium BACL3 MAG-120531-bin86</name>
    <dbReference type="NCBI Taxonomy" id="1655628"/>
    <lineage>
        <taxon>Bacteria</taxon>
        <taxon>Pseudomonadati</taxon>
        <taxon>Pseudomonadota</taxon>
        <taxon>Gammaproteobacteria</taxon>
        <taxon>OMG group</taxon>
        <taxon>OM182 clade</taxon>
    </lineage>
</organism>
<dbReference type="InterPro" id="IPR001433">
    <property type="entry name" value="OxRdtase_FAD/NAD-bd"/>
</dbReference>
<evidence type="ECO:0000313" key="11">
    <source>
        <dbReference type="EMBL" id="KRP36381.1"/>
    </source>
</evidence>
<dbReference type="Gene3D" id="2.40.30.10">
    <property type="entry name" value="Translation factors"/>
    <property type="match status" value="1"/>
</dbReference>
<dbReference type="GO" id="GO:0000166">
    <property type="term" value="F:nucleotide binding"/>
    <property type="evidence" value="ECO:0007669"/>
    <property type="project" value="UniProtKB-KW"/>
</dbReference>
<dbReference type="GO" id="GO:0034599">
    <property type="term" value="P:cellular response to oxidative stress"/>
    <property type="evidence" value="ECO:0007669"/>
    <property type="project" value="TreeGrafter"/>
</dbReference>
<dbReference type="PANTHER" id="PTHR47878:SF1">
    <property type="entry name" value="FLAVODOXIN_FERREDOXIN--NADP REDUCTASE"/>
    <property type="match status" value="1"/>
</dbReference>
<reference evidence="11 12" key="1">
    <citation type="submission" date="2015-10" db="EMBL/GenBank/DDBJ databases">
        <title>Metagenome-Assembled Genomes uncover a global brackish microbiome.</title>
        <authorList>
            <person name="Hugerth L.W."/>
            <person name="Larsson J."/>
            <person name="Alneberg J."/>
            <person name="Lindh M.V."/>
            <person name="Legrand C."/>
            <person name="Pinhassi J."/>
            <person name="Andersson A.F."/>
        </authorList>
    </citation>
    <scope>NUCLEOTIDE SEQUENCE [LARGE SCALE GENOMIC DNA]</scope>
    <source>
        <strain evidence="11">BACL3 MAG-120531-bin86</strain>
    </source>
</reference>
<keyword evidence="5" id="KW-0547">Nucleotide-binding</keyword>
<feature type="non-terminal residue" evidence="11">
    <location>
        <position position="209"/>
    </location>
</feature>
<dbReference type="Pfam" id="PF00970">
    <property type="entry name" value="FAD_binding_6"/>
    <property type="match status" value="1"/>
</dbReference>
<evidence type="ECO:0000256" key="2">
    <source>
        <dbReference type="ARBA" id="ARBA00008312"/>
    </source>
</evidence>
<dbReference type="InterPro" id="IPR033892">
    <property type="entry name" value="FNR_bac"/>
</dbReference>
<dbReference type="InterPro" id="IPR017927">
    <property type="entry name" value="FAD-bd_FR_type"/>
</dbReference>
<accession>A0A0R2XK59</accession>
<dbReference type="EC" id="1.18.1.2" evidence="3"/>
<dbReference type="InterPro" id="IPR017938">
    <property type="entry name" value="Riboflavin_synthase-like_b-brl"/>
</dbReference>
<dbReference type="GO" id="GO:0004324">
    <property type="term" value="F:ferredoxin-NADP+ reductase activity"/>
    <property type="evidence" value="ECO:0007669"/>
    <property type="project" value="UniProtKB-EC"/>
</dbReference>
<dbReference type="InterPro" id="IPR051930">
    <property type="entry name" value="FNR_type-1"/>
</dbReference>
<comment type="similarity">
    <text evidence="2">Belongs to the ferredoxin--NADP reductase type 1 family.</text>
</comment>
<comment type="caution">
    <text evidence="11">The sequence shown here is derived from an EMBL/GenBank/DDBJ whole genome shotgun (WGS) entry which is preliminary data.</text>
</comment>
<dbReference type="AlphaFoldDB" id="A0A0R2XK59"/>
<keyword evidence="4" id="KW-0285">Flavoprotein</keyword>
<evidence type="ECO:0000256" key="3">
    <source>
        <dbReference type="ARBA" id="ARBA00013223"/>
    </source>
</evidence>
<evidence type="ECO:0000256" key="9">
    <source>
        <dbReference type="ARBA" id="ARBA00047776"/>
    </source>
</evidence>
<dbReference type="InterPro" id="IPR039261">
    <property type="entry name" value="FNR_nucleotide-bd"/>
</dbReference>
<gene>
    <name evidence="11" type="ORF">ABS26_02375</name>
</gene>
<dbReference type="CDD" id="cd06195">
    <property type="entry name" value="FNR1"/>
    <property type="match status" value="1"/>
</dbReference>
<evidence type="ECO:0000256" key="6">
    <source>
        <dbReference type="ARBA" id="ARBA00022827"/>
    </source>
</evidence>
<dbReference type="SUPFAM" id="SSF52343">
    <property type="entry name" value="Ferredoxin reductase-like, C-terminal NADP-linked domain"/>
    <property type="match status" value="1"/>
</dbReference>
<name>A0A0R2XK59_9GAMM</name>
<dbReference type="PROSITE" id="PS51384">
    <property type="entry name" value="FAD_FR"/>
    <property type="match status" value="1"/>
</dbReference>
<feature type="domain" description="FAD-binding FR-type" evidence="10">
    <location>
        <begin position="2"/>
        <end position="101"/>
    </location>
</feature>
<keyword evidence="7" id="KW-0521">NADP</keyword>
<dbReference type="SUPFAM" id="SSF63380">
    <property type="entry name" value="Riboflavin synthase domain-like"/>
    <property type="match status" value="1"/>
</dbReference>
<keyword evidence="6" id="KW-0274">FAD</keyword>
<evidence type="ECO:0000259" key="10">
    <source>
        <dbReference type="PROSITE" id="PS51384"/>
    </source>
</evidence>
<evidence type="ECO:0000256" key="7">
    <source>
        <dbReference type="ARBA" id="ARBA00022857"/>
    </source>
</evidence>
<comment type="catalytic activity">
    <reaction evidence="9">
        <text>2 reduced [2Fe-2S]-[ferredoxin] + NADP(+) + H(+) = 2 oxidized [2Fe-2S]-[ferredoxin] + NADPH</text>
        <dbReference type="Rhea" id="RHEA:20125"/>
        <dbReference type="Rhea" id="RHEA-COMP:10000"/>
        <dbReference type="Rhea" id="RHEA-COMP:10001"/>
        <dbReference type="ChEBI" id="CHEBI:15378"/>
        <dbReference type="ChEBI" id="CHEBI:33737"/>
        <dbReference type="ChEBI" id="CHEBI:33738"/>
        <dbReference type="ChEBI" id="CHEBI:57783"/>
        <dbReference type="ChEBI" id="CHEBI:58349"/>
        <dbReference type="EC" id="1.18.1.2"/>
    </reaction>
</comment>
<keyword evidence="8" id="KW-0560">Oxidoreductase</keyword>